<evidence type="ECO:0000256" key="1">
    <source>
        <dbReference type="SAM" id="MobiDB-lite"/>
    </source>
</evidence>
<proteinExistence type="predicted"/>
<dbReference type="EMBL" id="KV407460">
    <property type="protein sequence ID" value="KZF21463.1"/>
    <property type="molecule type" value="Genomic_DNA"/>
</dbReference>
<evidence type="ECO:0000313" key="3">
    <source>
        <dbReference type="Proteomes" id="UP000076632"/>
    </source>
</evidence>
<gene>
    <name evidence="2" type="ORF">L228DRAFT_248175</name>
</gene>
<reference evidence="2 3" key="1">
    <citation type="journal article" date="2016" name="Fungal Biol.">
        <title>The genome of Xylona heveae provides a window into fungal endophytism.</title>
        <authorList>
            <person name="Gazis R."/>
            <person name="Kuo A."/>
            <person name="Riley R."/>
            <person name="LaButti K."/>
            <person name="Lipzen A."/>
            <person name="Lin J."/>
            <person name="Amirebrahimi M."/>
            <person name="Hesse C.N."/>
            <person name="Spatafora J.W."/>
            <person name="Henrissat B."/>
            <person name="Hainaut M."/>
            <person name="Grigoriev I.V."/>
            <person name="Hibbett D.S."/>
        </authorList>
    </citation>
    <scope>NUCLEOTIDE SEQUENCE [LARGE SCALE GENOMIC DNA]</scope>
    <source>
        <strain evidence="2 3">TC161</strain>
    </source>
</reference>
<dbReference type="InParanoid" id="A0A165FWF4"/>
<feature type="compositionally biased region" description="Polar residues" evidence="1">
    <location>
        <begin position="37"/>
        <end position="47"/>
    </location>
</feature>
<organism evidence="2 3">
    <name type="scientific">Xylona heveae (strain CBS 132557 / TC161)</name>
    <dbReference type="NCBI Taxonomy" id="1328760"/>
    <lineage>
        <taxon>Eukaryota</taxon>
        <taxon>Fungi</taxon>
        <taxon>Dikarya</taxon>
        <taxon>Ascomycota</taxon>
        <taxon>Pezizomycotina</taxon>
        <taxon>Xylonomycetes</taxon>
        <taxon>Xylonales</taxon>
        <taxon>Xylonaceae</taxon>
        <taxon>Xylona</taxon>
    </lineage>
</organism>
<sequence>MLFVFQSDYSLGNGRSWDADTVLHCAGDDDLIRLNRSSYHSPTATPNERSKKRVLKGPISPVPRG</sequence>
<dbReference type="Proteomes" id="UP000076632">
    <property type="component" value="Unassembled WGS sequence"/>
</dbReference>
<keyword evidence="3" id="KW-1185">Reference proteome</keyword>
<dbReference type="GeneID" id="28897936"/>
<name>A0A165FWF4_XYLHT</name>
<evidence type="ECO:0000313" key="2">
    <source>
        <dbReference type="EMBL" id="KZF21463.1"/>
    </source>
</evidence>
<dbReference type="AlphaFoldDB" id="A0A165FWF4"/>
<protein>
    <submittedName>
        <fullName evidence="2">Uncharacterized protein</fullName>
    </submittedName>
</protein>
<accession>A0A165FWF4</accession>
<feature type="region of interest" description="Disordered" evidence="1">
    <location>
        <begin position="37"/>
        <end position="65"/>
    </location>
</feature>
<dbReference type="RefSeq" id="XP_018187018.1">
    <property type="nucleotide sequence ID" value="XM_018332799.1"/>
</dbReference>